<feature type="domain" description="GH18" evidence="10">
    <location>
        <begin position="60"/>
        <end position="355"/>
    </location>
</feature>
<keyword evidence="5 7" id="KW-0326">Glycosidase</keyword>
<name>A0A1C7MTM6_GRIFR</name>
<keyword evidence="9" id="KW-0732">Signal</keyword>
<dbReference type="InterPro" id="IPR011583">
    <property type="entry name" value="Chitinase_II/V-like_cat"/>
</dbReference>
<evidence type="ECO:0000256" key="5">
    <source>
        <dbReference type="ARBA" id="ARBA00023295"/>
    </source>
</evidence>
<evidence type="ECO:0000256" key="7">
    <source>
        <dbReference type="RuleBase" id="RU000489"/>
    </source>
</evidence>
<dbReference type="GO" id="GO:0005576">
    <property type="term" value="C:extracellular region"/>
    <property type="evidence" value="ECO:0007669"/>
    <property type="project" value="TreeGrafter"/>
</dbReference>
<dbReference type="EMBL" id="LUGG01000002">
    <property type="protein sequence ID" value="OBZ78294.1"/>
    <property type="molecule type" value="Genomic_DNA"/>
</dbReference>
<dbReference type="GO" id="GO:0000272">
    <property type="term" value="P:polysaccharide catabolic process"/>
    <property type="evidence" value="ECO:0007669"/>
    <property type="project" value="UniProtKB-KW"/>
</dbReference>
<keyword evidence="3" id="KW-0146">Chitin degradation</keyword>
<dbReference type="SUPFAM" id="SSF51445">
    <property type="entry name" value="(Trans)glycosidases"/>
    <property type="match status" value="1"/>
</dbReference>
<dbReference type="Pfam" id="PF00704">
    <property type="entry name" value="Glyco_hydro_18"/>
    <property type="match status" value="1"/>
</dbReference>
<dbReference type="GO" id="GO:0008061">
    <property type="term" value="F:chitin binding"/>
    <property type="evidence" value="ECO:0007669"/>
    <property type="project" value="InterPro"/>
</dbReference>
<dbReference type="InterPro" id="IPR029070">
    <property type="entry name" value="Chitinase_insertion_sf"/>
</dbReference>
<feature type="signal peptide" evidence="9">
    <location>
        <begin position="1"/>
        <end position="26"/>
    </location>
</feature>
<keyword evidence="6" id="KW-0624">Polysaccharide degradation</keyword>
<keyword evidence="2 7" id="KW-0378">Hydrolase</keyword>
<comment type="caution">
    <text evidence="11">The sequence shown here is derived from an EMBL/GenBank/DDBJ whole genome shotgun (WGS) entry which is preliminary data.</text>
</comment>
<accession>A0A1C7MTM6</accession>
<dbReference type="PANTHER" id="PTHR11177:SF317">
    <property type="entry name" value="CHITINASE 12-RELATED"/>
    <property type="match status" value="1"/>
</dbReference>
<gene>
    <name evidence="11" type="primary">chiB1</name>
    <name evidence="11" type="ORF">A0H81_02204</name>
</gene>
<evidence type="ECO:0000313" key="12">
    <source>
        <dbReference type="Proteomes" id="UP000092993"/>
    </source>
</evidence>
<evidence type="ECO:0000256" key="1">
    <source>
        <dbReference type="ARBA" id="ARBA00000822"/>
    </source>
</evidence>
<evidence type="ECO:0000313" key="11">
    <source>
        <dbReference type="EMBL" id="OBZ78294.1"/>
    </source>
</evidence>
<evidence type="ECO:0000256" key="3">
    <source>
        <dbReference type="ARBA" id="ARBA00023024"/>
    </source>
</evidence>
<dbReference type="InterPro" id="IPR001579">
    <property type="entry name" value="Glyco_hydro_18_chit_AS"/>
</dbReference>
<dbReference type="SUPFAM" id="SSF54556">
    <property type="entry name" value="Chitinase insertion domain"/>
    <property type="match status" value="1"/>
</dbReference>
<dbReference type="AlphaFoldDB" id="A0A1C7MTM6"/>
<dbReference type="Gene3D" id="3.10.50.10">
    <property type="match status" value="1"/>
</dbReference>
<dbReference type="STRING" id="5627.A0A1C7MTM6"/>
<evidence type="ECO:0000256" key="2">
    <source>
        <dbReference type="ARBA" id="ARBA00022801"/>
    </source>
</evidence>
<evidence type="ECO:0000256" key="6">
    <source>
        <dbReference type="ARBA" id="ARBA00023326"/>
    </source>
</evidence>
<dbReference type="GO" id="GO:0008843">
    <property type="term" value="F:endochitinase activity"/>
    <property type="evidence" value="ECO:0007669"/>
    <property type="project" value="UniProtKB-EC"/>
</dbReference>
<dbReference type="InterPro" id="IPR001223">
    <property type="entry name" value="Glyco_hydro18_cat"/>
</dbReference>
<dbReference type="InterPro" id="IPR017853">
    <property type="entry name" value="GH"/>
</dbReference>
<organism evidence="11 12">
    <name type="scientific">Grifola frondosa</name>
    <name type="common">Maitake</name>
    <name type="synonym">Polyporus frondosus</name>
    <dbReference type="NCBI Taxonomy" id="5627"/>
    <lineage>
        <taxon>Eukaryota</taxon>
        <taxon>Fungi</taxon>
        <taxon>Dikarya</taxon>
        <taxon>Basidiomycota</taxon>
        <taxon>Agaricomycotina</taxon>
        <taxon>Agaricomycetes</taxon>
        <taxon>Polyporales</taxon>
        <taxon>Grifolaceae</taxon>
        <taxon>Grifola</taxon>
    </lineage>
</organism>
<dbReference type="OMA" id="IRWYLAN"/>
<evidence type="ECO:0000256" key="4">
    <source>
        <dbReference type="ARBA" id="ARBA00023277"/>
    </source>
</evidence>
<keyword evidence="4" id="KW-0119">Carbohydrate metabolism</keyword>
<comment type="similarity">
    <text evidence="8">Belongs to the glycosyl hydrolase 18 family.</text>
</comment>
<reference evidence="11 12" key="1">
    <citation type="submission" date="2016-03" db="EMBL/GenBank/DDBJ databases">
        <title>Whole genome sequencing of Grifola frondosa 9006-11.</title>
        <authorList>
            <person name="Min B."/>
            <person name="Park H."/>
            <person name="Kim J.-G."/>
            <person name="Cho H."/>
            <person name="Oh Y.-L."/>
            <person name="Kong W.-S."/>
            <person name="Choi I.-G."/>
        </authorList>
    </citation>
    <scope>NUCLEOTIDE SEQUENCE [LARGE SCALE GENOMIC DNA]</scope>
    <source>
        <strain evidence="11 12">9006-11</strain>
    </source>
</reference>
<dbReference type="InterPro" id="IPR050314">
    <property type="entry name" value="Glycosyl_Hydrlase_18"/>
</dbReference>
<evidence type="ECO:0000256" key="8">
    <source>
        <dbReference type="RuleBase" id="RU004453"/>
    </source>
</evidence>
<comment type="catalytic activity">
    <reaction evidence="1">
        <text>Random endo-hydrolysis of N-acetyl-beta-D-glucosaminide (1-&gt;4)-beta-linkages in chitin and chitodextrins.</text>
        <dbReference type="EC" id="3.2.1.14"/>
    </reaction>
</comment>
<evidence type="ECO:0000259" key="10">
    <source>
        <dbReference type="PROSITE" id="PS51910"/>
    </source>
</evidence>
<protein>
    <submittedName>
        <fullName evidence="11">Endochitinase B1</fullName>
    </submittedName>
</protein>
<proteinExistence type="inferred from homology"/>
<keyword evidence="12" id="KW-1185">Reference proteome</keyword>
<dbReference type="PROSITE" id="PS51910">
    <property type="entry name" value="GH18_2"/>
    <property type="match status" value="1"/>
</dbReference>
<dbReference type="Proteomes" id="UP000092993">
    <property type="component" value="Unassembled WGS sequence"/>
</dbReference>
<dbReference type="PANTHER" id="PTHR11177">
    <property type="entry name" value="CHITINASE"/>
    <property type="match status" value="1"/>
</dbReference>
<feature type="chain" id="PRO_5008889316" evidence="9">
    <location>
        <begin position="27"/>
        <end position="355"/>
    </location>
</feature>
<dbReference type="OrthoDB" id="76388at2759"/>
<sequence>MALHLLARRVLLFAAVAFATLVIVDATQVMHRPSTYKDSPRKFATADVKPQIIHKRSGAKVQAAYFTNWGIYGANFQPTDIVTSTLTHILYSFADVSPDTGNISLTDTYADEQKHFPGDSWTEPGNNLYGCLKQMYLIKLANRNIKVLLSVGGWTYSQDGHFSFVTDATKRATFVSSAVSLVENYGLDGIDIDFEYPTAEDLAEGFADLLTSLRTAFDNLASQKGDTTPYQITAAVPAGYSNYALLKVPQMDAALNYWDLMAYDYAGSWLTWADNQANLYGGARTNVSTDMAIRWYLANGASADKINMGIPLYGRAFEDTTGIGEPYNGIGPGTLEAGSIHMPIFHSPVHRFLRI</sequence>
<dbReference type="Gene3D" id="3.20.20.80">
    <property type="entry name" value="Glycosidases"/>
    <property type="match status" value="1"/>
</dbReference>
<dbReference type="GO" id="GO:0006032">
    <property type="term" value="P:chitin catabolic process"/>
    <property type="evidence" value="ECO:0007669"/>
    <property type="project" value="UniProtKB-KW"/>
</dbReference>
<dbReference type="PROSITE" id="PS01095">
    <property type="entry name" value="GH18_1"/>
    <property type="match status" value="1"/>
</dbReference>
<evidence type="ECO:0000256" key="9">
    <source>
        <dbReference type="SAM" id="SignalP"/>
    </source>
</evidence>
<dbReference type="SMART" id="SM00636">
    <property type="entry name" value="Glyco_18"/>
    <property type="match status" value="1"/>
</dbReference>